<sequence length="25" mass="2923">MMYLLRMAFSSEVERSIAFCFCSCP</sequence>
<evidence type="ECO:0000313" key="1">
    <source>
        <dbReference type="EMBL" id="MBX66324.1"/>
    </source>
</evidence>
<protein>
    <submittedName>
        <fullName evidence="1">Uncharacterized protein</fullName>
    </submittedName>
</protein>
<dbReference type="AlphaFoldDB" id="A0A2P2QHE0"/>
<organism evidence="1">
    <name type="scientific">Rhizophora mucronata</name>
    <name type="common">Asiatic mangrove</name>
    <dbReference type="NCBI Taxonomy" id="61149"/>
    <lineage>
        <taxon>Eukaryota</taxon>
        <taxon>Viridiplantae</taxon>
        <taxon>Streptophyta</taxon>
        <taxon>Embryophyta</taxon>
        <taxon>Tracheophyta</taxon>
        <taxon>Spermatophyta</taxon>
        <taxon>Magnoliopsida</taxon>
        <taxon>eudicotyledons</taxon>
        <taxon>Gunneridae</taxon>
        <taxon>Pentapetalae</taxon>
        <taxon>rosids</taxon>
        <taxon>fabids</taxon>
        <taxon>Malpighiales</taxon>
        <taxon>Rhizophoraceae</taxon>
        <taxon>Rhizophora</taxon>
    </lineage>
</organism>
<name>A0A2P2QHE0_RHIMU</name>
<accession>A0A2P2QHE0</accession>
<proteinExistence type="predicted"/>
<reference evidence="1" key="1">
    <citation type="submission" date="2018-02" db="EMBL/GenBank/DDBJ databases">
        <title>Rhizophora mucronata_Transcriptome.</title>
        <authorList>
            <person name="Meera S.P."/>
            <person name="Sreeshan A."/>
            <person name="Augustine A."/>
        </authorList>
    </citation>
    <scope>NUCLEOTIDE SEQUENCE</scope>
    <source>
        <tissue evidence="1">Leaf</tissue>
    </source>
</reference>
<dbReference type="EMBL" id="GGEC01085840">
    <property type="protein sequence ID" value="MBX66324.1"/>
    <property type="molecule type" value="Transcribed_RNA"/>
</dbReference>